<protein>
    <submittedName>
        <fullName evidence="1">Uncharacterized protein</fullName>
    </submittedName>
</protein>
<dbReference type="Gramene" id="rna9594">
    <property type="protein sequence ID" value="RHN73738.1"/>
    <property type="gene ID" value="gene9594"/>
</dbReference>
<dbReference type="Proteomes" id="UP000265566">
    <property type="component" value="Chromosome 2"/>
</dbReference>
<dbReference type="AlphaFoldDB" id="A0A396JBE5"/>
<accession>A0A396JBE5</accession>
<gene>
    <name evidence="1" type="ORF">MtrunA17_Chr2g0301781</name>
</gene>
<dbReference type="EMBL" id="PSQE01000002">
    <property type="protein sequence ID" value="RHN73738.1"/>
    <property type="molecule type" value="Genomic_DNA"/>
</dbReference>
<name>A0A396JBE5_MEDTR</name>
<evidence type="ECO:0000313" key="1">
    <source>
        <dbReference type="EMBL" id="RHN73738.1"/>
    </source>
</evidence>
<proteinExistence type="predicted"/>
<comment type="caution">
    <text evidence="1">The sequence shown here is derived from an EMBL/GenBank/DDBJ whole genome shotgun (WGS) entry which is preliminary data.</text>
</comment>
<organism evidence="1">
    <name type="scientific">Medicago truncatula</name>
    <name type="common">Barrel medic</name>
    <name type="synonym">Medicago tribuloides</name>
    <dbReference type="NCBI Taxonomy" id="3880"/>
    <lineage>
        <taxon>Eukaryota</taxon>
        <taxon>Viridiplantae</taxon>
        <taxon>Streptophyta</taxon>
        <taxon>Embryophyta</taxon>
        <taxon>Tracheophyta</taxon>
        <taxon>Spermatophyta</taxon>
        <taxon>Magnoliopsida</taxon>
        <taxon>eudicotyledons</taxon>
        <taxon>Gunneridae</taxon>
        <taxon>Pentapetalae</taxon>
        <taxon>rosids</taxon>
        <taxon>fabids</taxon>
        <taxon>Fabales</taxon>
        <taxon>Fabaceae</taxon>
        <taxon>Papilionoideae</taxon>
        <taxon>50 kb inversion clade</taxon>
        <taxon>NPAAA clade</taxon>
        <taxon>Hologalegina</taxon>
        <taxon>IRL clade</taxon>
        <taxon>Trifolieae</taxon>
        <taxon>Medicago</taxon>
    </lineage>
</organism>
<reference evidence="1" key="1">
    <citation type="journal article" date="2018" name="Nat. Plants">
        <title>Whole-genome landscape of Medicago truncatula symbiotic genes.</title>
        <authorList>
            <person name="Pecrix Y."/>
            <person name="Gamas P."/>
            <person name="Carrere S."/>
        </authorList>
    </citation>
    <scope>NUCLEOTIDE SEQUENCE</scope>
    <source>
        <tissue evidence="1">Leaves</tissue>
    </source>
</reference>
<sequence length="54" mass="6067">MFGLEKAVDLNLNSLWIECDSVTVVKAFSYALLVPVAEPFMGVAHPEKFKNQRL</sequence>